<dbReference type="EMBL" id="GBRH01217531">
    <property type="protein sequence ID" value="JAD80364.1"/>
    <property type="molecule type" value="Transcribed_RNA"/>
</dbReference>
<proteinExistence type="predicted"/>
<protein>
    <submittedName>
        <fullName evidence="1">Uncharacterized protein</fullName>
    </submittedName>
</protein>
<dbReference type="AlphaFoldDB" id="A0A0A9CVJ3"/>
<organism evidence="1">
    <name type="scientific">Arundo donax</name>
    <name type="common">Giant reed</name>
    <name type="synonym">Donax arundinaceus</name>
    <dbReference type="NCBI Taxonomy" id="35708"/>
    <lineage>
        <taxon>Eukaryota</taxon>
        <taxon>Viridiplantae</taxon>
        <taxon>Streptophyta</taxon>
        <taxon>Embryophyta</taxon>
        <taxon>Tracheophyta</taxon>
        <taxon>Spermatophyta</taxon>
        <taxon>Magnoliopsida</taxon>
        <taxon>Liliopsida</taxon>
        <taxon>Poales</taxon>
        <taxon>Poaceae</taxon>
        <taxon>PACMAD clade</taxon>
        <taxon>Arundinoideae</taxon>
        <taxon>Arundineae</taxon>
        <taxon>Arundo</taxon>
    </lineage>
</organism>
<accession>A0A0A9CVJ3</accession>
<name>A0A0A9CVJ3_ARUDO</name>
<reference evidence="1" key="1">
    <citation type="submission" date="2014-09" db="EMBL/GenBank/DDBJ databases">
        <authorList>
            <person name="Magalhaes I.L.F."/>
            <person name="Oliveira U."/>
            <person name="Santos F.R."/>
            <person name="Vidigal T.H.D.A."/>
            <person name="Brescovit A.D."/>
            <person name="Santos A.J."/>
        </authorList>
    </citation>
    <scope>NUCLEOTIDE SEQUENCE</scope>
    <source>
        <tissue evidence="1">Shoot tissue taken approximately 20 cm above the soil surface</tissue>
    </source>
</reference>
<reference evidence="1" key="2">
    <citation type="journal article" date="2015" name="Data Brief">
        <title>Shoot transcriptome of the giant reed, Arundo donax.</title>
        <authorList>
            <person name="Barrero R.A."/>
            <person name="Guerrero F.D."/>
            <person name="Moolhuijzen P."/>
            <person name="Goolsby J.A."/>
            <person name="Tidwell J."/>
            <person name="Bellgard S.E."/>
            <person name="Bellgard M.I."/>
        </authorList>
    </citation>
    <scope>NUCLEOTIDE SEQUENCE</scope>
    <source>
        <tissue evidence="1">Shoot tissue taken approximately 20 cm above the soil surface</tissue>
    </source>
</reference>
<sequence>MRHTRTSHRDLILCLEVEMKLLLKRCLTRHHKLAPLVLRMITAILRKMLFVLMVRLQRIRKIHHLRNNQVIAISI</sequence>
<evidence type="ECO:0000313" key="1">
    <source>
        <dbReference type="EMBL" id="JAD80364.1"/>
    </source>
</evidence>